<name>A0AAF0PQR5_SOLVR</name>
<evidence type="ECO:0000313" key="3">
    <source>
        <dbReference type="Proteomes" id="UP001234989"/>
    </source>
</evidence>
<reference evidence="2" key="1">
    <citation type="submission" date="2023-08" db="EMBL/GenBank/DDBJ databases">
        <title>A de novo genome assembly of Solanum verrucosum Schlechtendal, a Mexican diploid species geographically isolated from the other diploid A-genome species in potato relatives.</title>
        <authorList>
            <person name="Hosaka K."/>
        </authorList>
    </citation>
    <scope>NUCLEOTIDE SEQUENCE</scope>
    <source>
        <tissue evidence="2">Young leaves</tissue>
    </source>
</reference>
<evidence type="ECO:0000313" key="2">
    <source>
        <dbReference type="EMBL" id="WMV09147.1"/>
    </source>
</evidence>
<dbReference type="Proteomes" id="UP001234989">
    <property type="component" value="Chromosome 1"/>
</dbReference>
<proteinExistence type="predicted"/>
<feature type="compositionally biased region" description="Basic and acidic residues" evidence="1">
    <location>
        <begin position="1"/>
        <end position="10"/>
    </location>
</feature>
<feature type="region of interest" description="Disordered" evidence="1">
    <location>
        <begin position="1"/>
        <end position="58"/>
    </location>
</feature>
<keyword evidence="3" id="KW-1185">Reference proteome</keyword>
<dbReference type="EMBL" id="CP133612">
    <property type="protein sequence ID" value="WMV09147.1"/>
    <property type="molecule type" value="Genomic_DNA"/>
</dbReference>
<protein>
    <submittedName>
        <fullName evidence="2">Uncharacterized protein</fullName>
    </submittedName>
</protein>
<sequence>MSREGAREGEPFWGNFREAIASPPQGATREVVATTGREDPHGPGENVKQTPNYEHQEHSETLLSKQIISPLGVIAVLWVIGRHDTASQNFSVIHRLLHFSANLILFFKAQHTERNGKVRPFGDSPSKLSDP</sequence>
<accession>A0AAF0PQR5</accession>
<evidence type="ECO:0000256" key="1">
    <source>
        <dbReference type="SAM" id="MobiDB-lite"/>
    </source>
</evidence>
<gene>
    <name evidence="2" type="ORF">MTR67_002532</name>
</gene>
<organism evidence="2 3">
    <name type="scientific">Solanum verrucosum</name>
    <dbReference type="NCBI Taxonomy" id="315347"/>
    <lineage>
        <taxon>Eukaryota</taxon>
        <taxon>Viridiplantae</taxon>
        <taxon>Streptophyta</taxon>
        <taxon>Embryophyta</taxon>
        <taxon>Tracheophyta</taxon>
        <taxon>Spermatophyta</taxon>
        <taxon>Magnoliopsida</taxon>
        <taxon>eudicotyledons</taxon>
        <taxon>Gunneridae</taxon>
        <taxon>Pentapetalae</taxon>
        <taxon>asterids</taxon>
        <taxon>lamiids</taxon>
        <taxon>Solanales</taxon>
        <taxon>Solanaceae</taxon>
        <taxon>Solanoideae</taxon>
        <taxon>Solaneae</taxon>
        <taxon>Solanum</taxon>
    </lineage>
</organism>
<dbReference type="AlphaFoldDB" id="A0AAF0PQR5"/>